<dbReference type="Proteomes" id="UP000248798">
    <property type="component" value="Unassembled WGS sequence"/>
</dbReference>
<sequence>MVAIGSIPQNQCEEYINMHINLPDLDFAAAKQAAKERALELCSHPMILSWKNGITGKTYPDYECGVSDQPFWIRYARGRGANLTIDINDGDYLFMVLKI</sequence>
<accession>A0A328FF10</accession>
<dbReference type="Pfam" id="PF18505">
    <property type="entry name" value="DUF5619"/>
    <property type="match status" value="1"/>
</dbReference>
<evidence type="ECO:0000313" key="3">
    <source>
        <dbReference type="EMBL" id="RAM02919.1"/>
    </source>
</evidence>
<evidence type="ECO:0000313" key="4">
    <source>
        <dbReference type="Proteomes" id="UP000248798"/>
    </source>
</evidence>
<proteinExistence type="predicted"/>
<dbReference type="Proteomes" id="UP000293902">
    <property type="component" value="Chromosome"/>
</dbReference>
<dbReference type="EMBL" id="CP036313">
    <property type="protein sequence ID" value="QBH11706.1"/>
    <property type="molecule type" value="Genomic_DNA"/>
</dbReference>
<dbReference type="OrthoDB" id="5518218at2"/>
<reference evidence="2 5" key="2">
    <citation type="submission" date="2019-02" db="EMBL/GenBank/DDBJ databases">
        <title>Complete genome sequence of Desulfobacter hydrogenophilus AcRS1.</title>
        <authorList>
            <person name="Marietou A."/>
            <person name="Lund M.B."/>
            <person name="Marshall I.P.G."/>
            <person name="Schreiber L."/>
            <person name="Jorgensen B."/>
        </authorList>
    </citation>
    <scope>NUCLEOTIDE SEQUENCE [LARGE SCALE GENOMIC DNA]</scope>
    <source>
        <strain evidence="2 5">AcRS1</strain>
    </source>
</reference>
<dbReference type="InterPro" id="IPR041145">
    <property type="entry name" value="DUF5619"/>
</dbReference>
<dbReference type="RefSeq" id="WP_111954650.1">
    <property type="nucleotide sequence ID" value="NZ_CP036313.1"/>
</dbReference>
<dbReference type="Gene3D" id="3.30.1490.340">
    <property type="match status" value="1"/>
</dbReference>
<reference evidence="3 4" key="1">
    <citation type="submission" date="2018-06" db="EMBL/GenBank/DDBJ databases">
        <title>Complete Genome Sequence of Desulfobacter hydrogenophilus (DSM3380).</title>
        <authorList>
            <person name="Marietou A."/>
            <person name="Schreiber L."/>
            <person name="Marshall I."/>
            <person name="Jorgensen B."/>
        </authorList>
    </citation>
    <scope>NUCLEOTIDE SEQUENCE [LARGE SCALE GENOMIC DNA]</scope>
    <source>
        <strain evidence="3 4">DSM 3380</strain>
    </source>
</reference>
<evidence type="ECO:0000313" key="5">
    <source>
        <dbReference type="Proteomes" id="UP000293902"/>
    </source>
</evidence>
<evidence type="ECO:0000259" key="1">
    <source>
        <dbReference type="Pfam" id="PF18505"/>
    </source>
</evidence>
<dbReference type="EMBL" id="QLNI01000009">
    <property type="protein sequence ID" value="RAM02919.1"/>
    <property type="molecule type" value="Genomic_DNA"/>
</dbReference>
<gene>
    <name evidence="3" type="ORF">DO021_05830</name>
    <name evidence="2" type="ORF">EYB58_01460</name>
</gene>
<feature type="domain" description="DUF5619" evidence="1">
    <location>
        <begin position="14"/>
        <end position="95"/>
    </location>
</feature>
<evidence type="ECO:0000313" key="2">
    <source>
        <dbReference type="EMBL" id="QBH11706.1"/>
    </source>
</evidence>
<dbReference type="AlphaFoldDB" id="A0A328FF10"/>
<organism evidence="3 4">
    <name type="scientific">Desulfobacter hydrogenophilus</name>
    <dbReference type="NCBI Taxonomy" id="2291"/>
    <lineage>
        <taxon>Bacteria</taxon>
        <taxon>Pseudomonadati</taxon>
        <taxon>Thermodesulfobacteriota</taxon>
        <taxon>Desulfobacteria</taxon>
        <taxon>Desulfobacterales</taxon>
        <taxon>Desulfobacteraceae</taxon>
        <taxon>Desulfobacter</taxon>
    </lineage>
</organism>
<name>A0A328FF10_9BACT</name>
<protein>
    <recommendedName>
        <fullName evidence="1">DUF5619 domain-containing protein</fullName>
    </recommendedName>
</protein>
<keyword evidence="5" id="KW-1185">Reference proteome</keyword>